<keyword evidence="10" id="KW-1185">Reference proteome</keyword>
<dbReference type="InterPro" id="IPR020846">
    <property type="entry name" value="MFS_dom"/>
</dbReference>
<feature type="domain" description="Major facilitator superfamily (MFS) profile" evidence="8">
    <location>
        <begin position="8"/>
        <end position="384"/>
    </location>
</feature>
<feature type="transmembrane region" description="Helical" evidence="7">
    <location>
        <begin position="296"/>
        <end position="318"/>
    </location>
</feature>
<evidence type="ECO:0000256" key="1">
    <source>
        <dbReference type="ARBA" id="ARBA00004651"/>
    </source>
</evidence>
<reference evidence="9 10" key="1">
    <citation type="journal article" date="2014" name="Antonie Van Leeuwenhoek">
        <title>Fictibacillus enclensis sp. nov., isolated from marine sediment.</title>
        <authorList>
            <person name="Dastager S.G."/>
            <person name="Mawlankar R."/>
            <person name="Srinivasan K."/>
            <person name="Tang S.K."/>
            <person name="Lee J.C."/>
            <person name="Ramana V.V."/>
            <person name="Shouche Y.S."/>
        </authorList>
    </citation>
    <scope>NUCLEOTIDE SEQUENCE [LARGE SCALE GENOMIC DNA]</scope>
    <source>
        <strain evidence="9 10">NIO-1003</strain>
    </source>
</reference>
<feature type="transmembrane region" description="Helical" evidence="7">
    <location>
        <begin position="240"/>
        <end position="260"/>
    </location>
</feature>
<feature type="transmembrane region" description="Helical" evidence="7">
    <location>
        <begin position="330"/>
        <end position="354"/>
    </location>
</feature>
<evidence type="ECO:0000256" key="6">
    <source>
        <dbReference type="ARBA" id="ARBA00023136"/>
    </source>
</evidence>
<gene>
    <name evidence="9" type="ORF">AS030_18215</name>
</gene>
<dbReference type="InterPro" id="IPR036259">
    <property type="entry name" value="MFS_trans_sf"/>
</dbReference>
<dbReference type="PANTHER" id="PTHR23521:SF2">
    <property type="entry name" value="TRANSPORTER MFS SUPERFAMILY"/>
    <property type="match status" value="1"/>
</dbReference>
<evidence type="ECO:0000313" key="9">
    <source>
        <dbReference type="EMBL" id="KSU80892.1"/>
    </source>
</evidence>
<evidence type="ECO:0000256" key="3">
    <source>
        <dbReference type="ARBA" id="ARBA00022475"/>
    </source>
</evidence>
<dbReference type="PANTHER" id="PTHR23521">
    <property type="entry name" value="TRANSPORTER MFS SUPERFAMILY"/>
    <property type="match status" value="1"/>
</dbReference>
<feature type="transmembrane region" description="Helical" evidence="7">
    <location>
        <begin position="272"/>
        <end position="290"/>
    </location>
</feature>
<sequence length="394" mass="43126">MAVLTRSKFSILVSIVFISGFSQGMLLPLIAILLEEAGTSSTLNGLNAIALYIGIVLASPFIEKPMRRFGYKKIILSGLVLVTVSLFLFPWWKAFWFWFALRLVIGVGDHMLHFSTQVWVTSNSPAQKRGRNIALYGIAFGAGFGIGPLMTRLASVSEALPFLISGAFCLISFFIMTFIQNEFPSSEGVKEAGMNTLGRYREVMRAAWVALLPAFGYGFLEASLNGSFPVYALRHGIPVNWVSVLLPSFVVGSLVFQLPLGLWSDRFGRRKVLLVCLFVGFLAFTGTLLAGSHMWIYLLLFFIAGMFVGSLFSLGITYMSDLLPLHLLPVGNILAGIAFSSGSMTGPLVGGWFIEAFQSGAFVYAISGMLLVLLLVTYFHKGTGERNESQKNVV</sequence>
<evidence type="ECO:0000313" key="10">
    <source>
        <dbReference type="Proteomes" id="UP000054099"/>
    </source>
</evidence>
<keyword evidence="6 7" id="KW-0472">Membrane</keyword>
<feature type="transmembrane region" description="Helical" evidence="7">
    <location>
        <begin position="98"/>
        <end position="121"/>
    </location>
</feature>
<dbReference type="AlphaFoldDB" id="A0A0V8J1E4"/>
<keyword evidence="3" id="KW-1003">Cell membrane</keyword>
<feature type="transmembrane region" description="Helical" evidence="7">
    <location>
        <begin position="133"/>
        <end position="153"/>
    </location>
</feature>
<dbReference type="InterPro" id="IPR011701">
    <property type="entry name" value="MFS"/>
</dbReference>
<keyword evidence="2" id="KW-0813">Transport</keyword>
<dbReference type="GO" id="GO:0005886">
    <property type="term" value="C:plasma membrane"/>
    <property type="evidence" value="ECO:0007669"/>
    <property type="project" value="UniProtKB-SubCell"/>
</dbReference>
<dbReference type="Pfam" id="PF07690">
    <property type="entry name" value="MFS_1"/>
    <property type="match status" value="1"/>
</dbReference>
<dbReference type="GO" id="GO:0022857">
    <property type="term" value="F:transmembrane transporter activity"/>
    <property type="evidence" value="ECO:0007669"/>
    <property type="project" value="InterPro"/>
</dbReference>
<proteinExistence type="predicted"/>
<organism evidence="9 10">
    <name type="scientific">Fictibacillus enclensis</name>
    <dbReference type="NCBI Taxonomy" id="1017270"/>
    <lineage>
        <taxon>Bacteria</taxon>
        <taxon>Bacillati</taxon>
        <taxon>Bacillota</taxon>
        <taxon>Bacilli</taxon>
        <taxon>Bacillales</taxon>
        <taxon>Fictibacillaceae</taxon>
        <taxon>Fictibacillus</taxon>
    </lineage>
</organism>
<evidence type="ECO:0000259" key="8">
    <source>
        <dbReference type="PROSITE" id="PS50850"/>
    </source>
</evidence>
<evidence type="ECO:0000256" key="5">
    <source>
        <dbReference type="ARBA" id="ARBA00022989"/>
    </source>
</evidence>
<evidence type="ECO:0000256" key="7">
    <source>
        <dbReference type="SAM" id="Phobius"/>
    </source>
</evidence>
<dbReference type="Gene3D" id="1.20.1250.20">
    <property type="entry name" value="MFS general substrate transporter like domains"/>
    <property type="match status" value="2"/>
</dbReference>
<dbReference type="PROSITE" id="PS50850">
    <property type="entry name" value="MFS"/>
    <property type="match status" value="1"/>
</dbReference>
<feature type="transmembrane region" description="Helical" evidence="7">
    <location>
        <begin position="200"/>
        <end position="220"/>
    </location>
</feature>
<dbReference type="OrthoDB" id="478565at2"/>
<accession>A0A0V8J1E4</accession>
<keyword evidence="5 7" id="KW-1133">Transmembrane helix</keyword>
<name>A0A0V8J1E4_9BACL</name>
<feature type="transmembrane region" description="Helical" evidence="7">
    <location>
        <begin position="360"/>
        <end position="379"/>
    </location>
</feature>
<dbReference type="SUPFAM" id="SSF103473">
    <property type="entry name" value="MFS general substrate transporter"/>
    <property type="match status" value="1"/>
</dbReference>
<dbReference type="RefSeq" id="WP_061974327.1">
    <property type="nucleotide sequence ID" value="NZ_FMAV01000004.1"/>
</dbReference>
<feature type="transmembrane region" description="Helical" evidence="7">
    <location>
        <begin position="12"/>
        <end position="33"/>
    </location>
</feature>
<dbReference type="EMBL" id="LNQN01000006">
    <property type="protein sequence ID" value="KSU80892.1"/>
    <property type="molecule type" value="Genomic_DNA"/>
</dbReference>
<feature type="transmembrane region" description="Helical" evidence="7">
    <location>
        <begin position="74"/>
        <end position="92"/>
    </location>
</feature>
<dbReference type="InterPro" id="IPR047200">
    <property type="entry name" value="MFS_YcaD-like"/>
</dbReference>
<feature type="transmembrane region" description="Helical" evidence="7">
    <location>
        <begin position="159"/>
        <end position="179"/>
    </location>
</feature>
<dbReference type="Proteomes" id="UP000054099">
    <property type="component" value="Unassembled WGS sequence"/>
</dbReference>
<dbReference type="CDD" id="cd17477">
    <property type="entry name" value="MFS_YcaD_like"/>
    <property type="match status" value="1"/>
</dbReference>
<keyword evidence="4 7" id="KW-0812">Transmembrane</keyword>
<evidence type="ECO:0000256" key="2">
    <source>
        <dbReference type="ARBA" id="ARBA00022448"/>
    </source>
</evidence>
<comment type="caution">
    <text evidence="9">The sequence shown here is derived from an EMBL/GenBank/DDBJ whole genome shotgun (WGS) entry which is preliminary data.</text>
</comment>
<feature type="transmembrane region" description="Helical" evidence="7">
    <location>
        <begin position="45"/>
        <end position="62"/>
    </location>
</feature>
<protein>
    <submittedName>
        <fullName evidence="9">MFS transporter</fullName>
    </submittedName>
</protein>
<evidence type="ECO:0000256" key="4">
    <source>
        <dbReference type="ARBA" id="ARBA00022692"/>
    </source>
</evidence>
<comment type="subcellular location">
    <subcellularLocation>
        <location evidence="1">Cell membrane</location>
        <topology evidence="1">Multi-pass membrane protein</topology>
    </subcellularLocation>
</comment>